<accession>A0AA39W856</accession>
<dbReference type="AlphaFoldDB" id="A0AA39W856"/>
<reference evidence="2" key="2">
    <citation type="submission" date="2023-06" db="EMBL/GenBank/DDBJ databases">
        <authorList>
            <person name="Swenson N.G."/>
            <person name="Wegrzyn J.L."/>
            <person name="Mcevoy S.L."/>
        </authorList>
    </citation>
    <scope>NUCLEOTIDE SEQUENCE</scope>
    <source>
        <strain evidence="2">NS2018</strain>
        <tissue evidence="2">Leaf</tissue>
    </source>
</reference>
<name>A0AA39W856_ACESA</name>
<gene>
    <name evidence="2" type="ORF">LWI29_007134</name>
</gene>
<proteinExistence type="predicted"/>
<evidence type="ECO:0000256" key="1">
    <source>
        <dbReference type="SAM" id="MobiDB-lite"/>
    </source>
</evidence>
<dbReference type="Proteomes" id="UP001168877">
    <property type="component" value="Unassembled WGS sequence"/>
</dbReference>
<reference evidence="2" key="1">
    <citation type="journal article" date="2022" name="Plant J.">
        <title>Strategies of tolerance reflected in two North American maple genomes.</title>
        <authorList>
            <person name="McEvoy S.L."/>
            <person name="Sezen U.U."/>
            <person name="Trouern-Trend A."/>
            <person name="McMahon S.M."/>
            <person name="Schaberg P.G."/>
            <person name="Yang J."/>
            <person name="Wegrzyn J.L."/>
            <person name="Swenson N.G."/>
        </authorList>
    </citation>
    <scope>NUCLEOTIDE SEQUENCE</scope>
    <source>
        <strain evidence="2">NS2018</strain>
    </source>
</reference>
<feature type="compositionally biased region" description="Low complexity" evidence="1">
    <location>
        <begin position="14"/>
        <end position="25"/>
    </location>
</feature>
<keyword evidence="3" id="KW-1185">Reference proteome</keyword>
<sequence>MDNDDFDLSEPIQPTAGPSASTSTSRPKAKKLTYVGNQSFEKAYGQMYDSTRTGGHYNPDTTTTKPRRVRYDSAYARDWKLMK</sequence>
<comment type="caution">
    <text evidence="2">The sequence shown here is derived from an EMBL/GenBank/DDBJ whole genome shotgun (WGS) entry which is preliminary data.</text>
</comment>
<evidence type="ECO:0000313" key="2">
    <source>
        <dbReference type="EMBL" id="KAK0606973.1"/>
    </source>
</evidence>
<dbReference type="EMBL" id="JAUESC010000001">
    <property type="protein sequence ID" value="KAK0606973.1"/>
    <property type="molecule type" value="Genomic_DNA"/>
</dbReference>
<organism evidence="2 3">
    <name type="scientific">Acer saccharum</name>
    <name type="common">Sugar maple</name>
    <dbReference type="NCBI Taxonomy" id="4024"/>
    <lineage>
        <taxon>Eukaryota</taxon>
        <taxon>Viridiplantae</taxon>
        <taxon>Streptophyta</taxon>
        <taxon>Embryophyta</taxon>
        <taxon>Tracheophyta</taxon>
        <taxon>Spermatophyta</taxon>
        <taxon>Magnoliopsida</taxon>
        <taxon>eudicotyledons</taxon>
        <taxon>Gunneridae</taxon>
        <taxon>Pentapetalae</taxon>
        <taxon>rosids</taxon>
        <taxon>malvids</taxon>
        <taxon>Sapindales</taxon>
        <taxon>Sapindaceae</taxon>
        <taxon>Hippocastanoideae</taxon>
        <taxon>Acereae</taxon>
        <taxon>Acer</taxon>
    </lineage>
</organism>
<evidence type="ECO:0000313" key="3">
    <source>
        <dbReference type="Proteomes" id="UP001168877"/>
    </source>
</evidence>
<feature type="region of interest" description="Disordered" evidence="1">
    <location>
        <begin position="1"/>
        <end position="31"/>
    </location>
</feature>
<protein>
    <submittedName>
        <fullName evidence="2">Uncharacterized protein</fullName>
    </submittedName>
</protein>